<dbReference type="Gene3D" id="3.40.50.2020">
    <property type="match status" value="1"/>
</dbReference>
<evidence type="ECO:0000313" key="5">
    <source>
        <dbReference type="Proteomes" id="UP000066624"/>
    </source>
</evidence>
<feature type="domain" description="Double zinc ribbon" evidence="3">
    <location>
        <begin position="15"/>
        <end position="66"/>
    </location>
</feature>
<protein>
    <submittedName>
        <fullName evidence="4">Competence protein ComF</fullName>
    </submittedName>
</protein>
<proteinExistence type="inferred from homology"/>
<dbReference type="PANTHER" id="PTHR47505:SF1">
    <property type="entry name" value="DNA UTILIZATION PROTEIN YHGH"/>
    <property type="match status" value="1"/>
</dbReference>
<comment type="similarity">
    <text evidence="1">Belongs to the ComF/GntX family.</text>
</comment>
<dbReference type="AlphaFoldDB" id="A0A0K0XZR4"/>
<dbReference type="Pfam" id="PF00156">
    <property type="entry name" value="Pribosyltran"/>
    <property type="match status" value="1"/>
</dbReference>
<name>A0A0K0XZR4_9GAMM</name>
<accession>A0A0K0XZR4</accession>
<dbReference type="EMBL" id="CP012154">
    <property type="protein sequence ID" value="AKS43178.1"/>
    <property type="molecule type" value="Genomic_DNA"/>
</dbReference>
<feature type="domain" description="Phosphoribosyltransferase" evidence="2">
    <location>
        <begin position="196"/>
        <end position="233"/>
    </location>
</feature>
<dbReference type="PATRIC" id="fig|1579979.3.peg.2884"/>
<evidence type="ECO:0000256" key="1">
    <source>
        <dbReference type="ARBA" id="ARBA00008007"/>
    </source>
</evidence>
<dbReference type="Pfam" id="PF18912">
    <property type="entry name" value="DZR_2"/>
    <property type="match status" value="1"/>
</dbReference>
<dbReference type="InterPro" id="IPR029057">
    <property type="entry name" value="PRTase-like"/>
</dbReference>
<keyword evidence="5" id="KW-1185">Reference proteome</keyword>
<dbReference type="InterPro" id="IPR000836">
    <property type="entry name" value="PRTase_dom"/>
</dbReference>
<evidence type="ECO:0000259" key="3">
    <source>
        <dbReference type="Pfam" id="PF18912"/>
    </source>
</evidence>
<dbReference type="InterPro" id="IPR051910">
    <property type="entry name" value="ComF/GntX_DNA_util-trans"/>
</dbReference>
<dbReference type="InterPro" id="IPR044005">
    <property type="entry name" value="DZR_2"/>
</dbReference>
<evidence type="ECO:0000313" key="4">
    <source>
        <dbReference type="EMBL" id="AKS43178.1"/>
    </source>
</evidence>
<dbReference type="KEGG" id="wma:WM2015_2821"/>
<dbReference type="PANTHER" id="PTHR47505">
    <property type="entry name" value="DNA UTILIZATION PROTEIN YHGH"/>
    <property type="match status" value="1"/>
</dbReference>
<reference evidence="4 5" key="1">
    <citation type="submission" date="2015-07" db="EMBL/GenBank/DDBJ databases">
        <authorList>
            <person name="Noorani M."/>
        </authorList>
    </citation>
    <scope>NUCLEOTIDE SEQUENCE [LARGE SCALE GENOMIC DNA]</scope>
    <source>
        <strain evidence="4 5">KCTC 42284</strain>
    </source>
</reference>
<dbReference type="Proteomes" id="UP000066624">
    <property type="component" value="Chromosome"/>
</dbReference>
<evidence type="ECO:0000259" key="2">
    <source>
        <dbReference type="Pfam" id="PF00156"/>
    </source>
</evidence>
<dbReference type="SUPFAM" id="SSF53271">
    <property type="entry name" value="PRTase-like"/>
    <property type="match status" value="1"/>
</dbReference>
<dbReference type="STRING" id="1579979.WM2015_2821"/>
<organism evidence="4 5">
    <name type="scientific">Wenzhouxiangella marina</name>
    <dbReference type="NCBI Taxonomy" id="1579979"/>
    <lineage>
        <taxon>Bacteria</taxon>
        <taxon>Pseudomonadati</taxon>
        <taxon>Pseudomonadota</taxon>
        <taxon>Gammaproteobacteria</taxon>
        <taxon>Chromatiales</taxon>
        <taxon>Wenzhouxiangellaceae</taxon>
        <taxon>Wenzhouxiangella</taxon>
    </lineage>
</organism>
<gene>
    <name evidence="4" type="ORF">WM2015_2821</name>
</gene>
<sequence>MVLVNLRKALRVDGWLYPPVCLLCGLDGRETIDCCEACEVELPRLRAQCGRCGLELERPVELCGRCSRRLPVFDRCWPGMAYRGEVERLVQRFKFQRDLAAGRVLATVLARRLSEAGATRPDLMVPVPLHAARRWRRGFNQSELLCRDLSRSLQGLPWADALHRRRATHAQSELPADRRRGNVRNAFALRHLPPGVRHVAMVDDVMTTGSTLDECARVLKRAGVERVDLWVVARA</sequence>
<dbReference type="CDD" id="cd06223">
    <property type="entry name" value="PRTases_typeI"/>
    <property type="match status" value="1"/>
</dbReference>